<name>A0ABP6Z9L0_9ACTN</name>
<dbReference type="InterPro" id="IPR029787">
    <property type="entry name" value="Nucleotide_cyclase"/>
</dbReference>
<feature type="transmembrane region" description="Helical" evidence="1">
    <location>
        <begin position="80"/>
        <end position="101"/>
    </location>
</feature>
<evidence type="ECO:0000259" key="3">
    <source>
        <dbReference type="PROSITE" id="PS50887"/>
    </source>
</evidence>
<dbReference type="Pfam" id="PF00563">
    <property type="entry name" value="EAL"/>
    <property type="match status" value="1"/>
</dbReference>
<dbReference type="SMART" id="SM00267">
    <property type="entry name" value="GGDEF"/>
    <property type="match status" value="1"/>
</dbReference>
<feature type="transmembrane region" description="Helical" evidence="1">
    <location>
        <begin position="113"/>
        <end position="134"/>
    </location>
</feature>
<feature type="domain" description="EAL" evidence="2">
    <location>
        <begin position="518"/>
        <end position="777"/>
    </location>
</feature>
<dbReference type="RefSeq" id="WP_231486324.1">
    <property type="nucleotide sequence ID" value="NZ_BAAAZO010000002.1"/>
</dbReference>
<feature type="transmembrane region" description="Helical" evidence="1">
    <location>
        <begin position="49"/>
        <end position="68"/>
    </location>
</feature>
<evidence type="ECO:0000256" key="1">
    <source>
        <dbReference type="SAM" id="Phobius"/>
    </source>
</evidence>
<dbReference type="Proteomes" id="UP001501074">
    <property type="component" value="Unassembled WGS sequence"/>
</dbReference>
<dbReference type="Pfam" id="PF00990">
    <property type="entry name" value="GGDEF"/>
    <property type="match status" value="1"/>
</dbReference>
<dbReference type="SUPFAM" id="SSF55073">
    <property type="entry name" value="Nucleotide cyclase"/>
    <property type="match status" value="1"/>
</dbReference>
<dbReference type="CDD" id="cd01949">
    <property type="entry name" value="GGDEF"/>
    <property type="match status" value="1"/>
</dbReference>
<feature type="domain" description="GGDEF" evidence="3">
    <location>
        <begin position="369"/>
        <end position="509"/>
    </location>
</feature>
<dbReference type="InterPro" id="IPR043128">
    <property type="entry name" value="Rev_trsase/Diguanyl_cyclase"/>
</dbReference>
<gene>
    <name evidence="4" type="primary">rmdB_1</name>
    <name evidence="4" type="ORF">GCM10022223_15780</name>
</gene>
<evidence type="ECO:0000313" key="5">
    <source>
        <dbReference type="Proteomes" id="UP001501074"/>
    </source>
</evidence>
<feature type="transmembrane region" description="Helical" evidence="1">
    <location>
        <begin position="21"/>
        <end position="43"/>
    </location>
</feature>
<dbReference type="PROSITE" id="PS50883">
    <property type="entry name" value="EAL"/>
    <property type="match status" value="1"/>
</dbReference>
<dbReference type="CDD" id="cd01948">
    <property type="entry name" value="EAL"/>
    <property type="match status" value="1"/>
</dbReference>
<dbReference type="Gene3D" id="3.20.20.450">
    <property type="entry name" value="EAL domain"/>
    <property type="match status" value="1"/>
</dbReference>
<evidence type="ECO:0000313" key="4">
    <source>
        <dbReference type="EMBL" id="GAA3600951.1"/>
    </source>
</evidence>
<dbReference type="EMBL" id="BAAAZO010000002">
    <property type="protein sequence ID" value="GAA3600951.1"/>
    <property type="molecule type" value="Genomic_DNA"/>
</dbReference>
<sequence>MVQVANDARSRARLRGVWTRGLLSVPLWSAVAVAGVVAAVVLAPESWSQAGASARAAVLAAFTAVMVVRTSRRHLGGHRIWSWFSAAGMVMTVAAVADLVARVMTGTDRSGPYVFPAGVLASCFLIYQGLILWNRTRTITADPGDVLNGLSATLAVAALGNLALIWLYGQDQPGPWAAVQLHLLCLGAAFVLLGTTASVAQLGSAFGDPRAWAGLASGTLALAGTVLAPSTGLLADGLTRSLLTGQQYSFTIGWVVMLGVLALCSLAPQRPVEPQPATTHEATLGALVVLMSGVAVLLLSTRLDPGLTTTAVVLAGLSILGASTRGLHLIRDLASLAVRRQEALTDDLTGLANRRAFTRELADGVRRGGVTSLLIIDLDDFKDINDSFGHAVGDEVLTATAGHLRQATPPGGLVARLGGDEFAVLLPHTTGADAVGVAWRLVESVQAARTTRNDSGTPAAVGLSIGVARHDQAFGAEHGNLDDNELFRRADAAMYVAKTTGVQVSVYDRELDAQRRDQNQLTQDLLAAFDGSGRVDDLPFEVFYQPQVSMSTGRVAGVEALVRWQHPVRGLLAPVSFLDLVERHGRMRELTQFVVWSALRDAALWERTGLGPMRVSVNLSTSCLADPVFPKVLQEIVSAGIDPSAVTFEVTETTLMKDPEHSLRMCAVIVDAGFGLSIDDYGTGYSSLAYLSDLPATELKIDRAFVSRIQHDVRVRAIVSGTVQLAHQLGLRIVAEGAEQSGTLRLLRELGCDEVQGYVYSPPLPALELHAWVSNQMLVHADEGAH</sequence>
<dbReference type="NCBIfam" id="TIGR00254">
    <property type="entry name" value="GGDEF"/>
    <property type="match status" value="1"/>
</dbReference>
<dbReference type="PANTHER" id="PTHR33121">
    <property type="entry name" value="CYCLIC DI-GMP PHOSPHODIESTERASE PDEF"/>
    <property type="match status" value="1"/>
</dbReference>
<keyword evidence="1" id="KW-1133">Transmembrane helix</keyword>
<dbReference type="InterPro" id="IPR000160">
    <property type="entry name" value="GGDEF_dom"/>
</dbReference>
<keyword evidence="1" id="KW-0472">Membrane</keyword>
<keyword evidence="1" id="KW-0812">Transmembrane</keyword>
<dbReference type="SMART" id="SM00052">
    <property type="entry name" value="EAL"/>
    <property type="match status" value="1"/>
</dbReference>
<feature type="transmembrane region" description="Helical" evidence="1">
    <location>
        <begin position="212"/>
        <end position="235"/>
    </location>
</feature>
<reference evidence="5" key="1">
    <citation type="journal article" date="2019" name="Int. J. Syst. Evol. Microbiol.">
        <title>The Global Catalogue of Microorganisms (GCM) 10K type strain sequencing project: providing services to taxonomists for standard genome sequencing and annotation.</title>
        <authorList>
            <consortium name="The Broad Institute Genomics Platform"/>
            <consortium name="The Broad Institute Genome Sequencing Center for Infectious Disease"/>
            <person name="Wu L."/>
            <person name="Ma J."/>
        </authorList>
    </citation>
    <scope>NUCLEOTIDE SEQUENCE [LARGE SCALE GENOMIC DNA]</scope>
    <source>
        <strain evidence="5">JCM 16902</strain>
    </source>
</reference>
<comment type="caution">
    <text evidence="4">The sequence shown here is derived from an EMBL/GenBank/DDBJ whole genome shotgun (WGS) entry which is preliminary data.</text>
</comment>
<organism evidence="4 5">
    <name type="scientific">Kineosporia mesophila</name>
    <dbReference type="NCBI Taxonomy" id="566012"/>
    <lineage>
        <taxon>Bacteria</taxon>
        <taxon>Bacillati</taxon>
        <taxon>Actinomycetota</taxon>
        <taxon>Actinomycetes</taxon>
        <taxon>Kineosporiales</taxon>
        <taxon>Kineosporiaceae</taxon>
        <taxon>Kineosporia</taxon>
    </lineage>
</organism>
<dbReference type="PANTHER" id="PTHR33121:SF19">
    <property type="entry name" value="CYCLIC DI-GMP PHOSPHODIESTERASE PA2567"/>
    <property type="match status" value="1"/>
</dbReference>
<keyword evidence="5" id="KW-1185">Reference proteome</keyword>
<feature type="transmembrane region" description="Helical" evidence="1">
    <location>
        <begin position="247"/>
        <end position="267"/>
    </location>
</feature>
<proteinExistence type="predicted"/>
<dbReference type="SUPFAM" id="SSF141868">
    <property type="entry name" value="EAL domain-like"/>
    <property type="match status" value="1"/>
</dbReference>
<dbReference type="InterPro" id="IPR001633">
    <property type="entry name" value="EAL_dom"/>
</dbReference>
<dbReference type="Gene3D" id="3.30.70.270">
    <property type="match status" value="1"/>
</dbReference>
<protein>
    <submittedName>
        <fullName evidence="4">Cyclic Di-GMP phosphodiesterase RmdB</fullName>
    </submittedName>
</protein>
<dbReference type="InterPro" id="IPR035919">
    <property type="entry name" value="EAL_sf"/>
</dbReference>
<feature type="transmembrane region" description="Helical" evidence="1">
    <location>
        <begin position="279"/>
        <end position="299"/>
    </location>
</feature>
<feature type="transmembrane region" description="Helical" evidence="1">
    <location>
        <begin position="181"/>
        <end position="200"/>
    </location>
</feature>
<dbReference type="InterPro" id="IPR050706">
    <property type="entry name" value="Cyclic-di-GMP_PDE-like"/>
</dbReference>
<evidence type="ECO:0000259" key="2">
    <source>
        <dbReference type="PROSITE" id="PS50883"/>
    </source>
</evidence>
<feature type="transmembrane region" description="Helical" evidence="1">
    <location>
        <begin position="146"/>
        <end position="169"/>
    </location>
</feature>
<accession>A0ABP6Z9L0</accession>
<dbReference type="PROSITE" id="PS50887">
    <property type="entry name" value="GGDEF"/>
    <property type="match status" value="1"/>
</dbReference>